<evidence type="ECO:0000313" key="11">
    <source>
        <dbReference type="Proteomes" id="UP000287352"/>
    </source>
</evidence>
<dbReference type="SUPFAM" id="SSF51735">
    <property type="entry name" value="NAD(P)-binding Rossmann-fold domains"/>
    <property type="match status" value="2"/>
</dbReference>
<evidence type="ECO:0000256" key="6">
    <source>
        <dbReference type="ARBA" id="ARBA00023268"/>
    </source>
</evidence>
<dbReference type="InterPro" id="IPR001227">
    <property type="entry name" value="Ac_transferase_dom_sf"/>
</dbReference>
<keyword evidence="11" id="KW-1185">Reference proteome</keyword>
<dbReference type="Gene3D" id="1.10.1200.10">
    <property type="entry name" value="ACP-like"/>
    <property type="match status" value="1"/>
</dbReference>
<dbReference type="Pfam" id="PF00550">
    <property type="entry name" value="PP-binding"/>
    <property type="match status" value="1"/>
</dbReference>
<dbReference type="SUPFAM" id="SSF53901">
    <property type="entry name" value="Thiolase-like"/>
    <property type="match status" value="1"/>
</dbReference>
<evidence type="ECO:0000259" key="8">
    <source>
        <dbReference type="PROSITE" id="PS50075"/>
    </source>
</evidence>
<keyword evidence="5" id="KW-0443">Lipid metabolism</keyword>
<keyword evidence="1" id="KW-0596">Phosphopantetheine</keyword>
<accession>A0A402A965</accession>
<dbReference type="InterPro" id="IPR020806">
    <property type="entry name" value="PKS_PP-bd"/>
</dbReference>
<dbReference type="InterPro" id="IPR014031">
    <property type="entry name" value="Ketoacyl_synth_C"/>
</dbReference>
<keyword evidence="2" id="KW-0597">Phosphoprotein</keyword>
<dbReference type="EMBL" id="BIFR01000002">
    <property type="protein sequence ID" value="GCE15724.1"/>
    <property type="molecule type" value="Genomic_DNA"/>
</dbReference>
<dbReference type="InterPro" id="IPR049490">
    <property type="entry name" value="C883_1060-like_KR_N"/>
</dbReference>
<feature type="domain" description="Carrier" evidence="8">
    <location>
        <begin position="1439"/>
        <end position="1514"/>
    </location>
</feature>
<evidence type="ECO:0000256" key="4">
    <source>
        <dbReference type="ARBA" id="ARBA00022832"/>
    </source>
</evidence>
<dbReference type="Gene3D" id="3.40.47.10">
    <property type="match status" value="1"/>
</dbReference>
<gene>
    <name evidence="10" type="ORF">KTT_55830</name>
</gene>
<evidence type="ECO:0000256" key="7">
    <source>
        <dbReference type="SAM" id="MobiDB-lite"/>
    </source>
</evidence>
<feature type="domain" description="Ketosynthase family 3 (KS3)" evidence="9">
    <location>
        <begin position="11"/>
        <end position="435"/>
    </location>
</feature>
<evidence type="ECO:0000256" key="2">
    <source>
        <dbReference type="ARBA" id="ARBA00022553"/>
    </source>
</evidence>
<dbReference type="InterPro" id="IPR016035">
    <property type="entry name" value="Acyl_Trfase/lysoPLipase"/>
</dbReference>
<dbReference type="Gene3D" id="3.40.50.720">
    <property type="entry name" value="NAD(P)-binding Rossmann-like Domain"/>
    <property type="match status" value="1"/>
</dbReference>
<dbReference type="InterPro" id="IPR016039">
    <property type="entry name" value="Thiolase-like"/>
</dbReference>
<comment type="caution">
    <text evidence="10">The sequence shown here is derived from an EMBL/GenBank/DDBJ whole genome shotgun (WGS) entry which is preliminary data.</text>
</comment>
<dbReference type="SUPFAM" id="SSF47336">
    <property type="entry name" value="ACP-like"/>
    <property type="match status" value="1"/>
</dbReference>
<dbReference type="GO" id="GO:0004312">
    <property type="term" value="F:fatty acid synthase activity"/>
    <property type="evidence" value="ECO:0007669"/>
    <property type="project" value="TreeGrafter"/>
</dbReference>
<dbReference type="Pfam" id="PF00109">
    <property type="entry name" value="ketoacyl-synt"/>
    <property type="match status" value="1"/>
</dbReference>
<feature type="compositionally biased region" description="Basic and acidic residues" evidence="7">
    <location>
        <begin position="1524"/>
        <end position="1547"/>
    </location>
</feature>
<dbReference type="SMART" id="SM00823">
    <property type="entry name" value="PKS_PP"/>
    <property type="match status" value="1"/>
</dbReference>
<dbReference type="GO" id="GO:0031177">
    <property type="term" value="F:phosphopantetheine binding"/>
    <property type="evidence" value="ECO:0007669"/>
    <property type="project" value="InterPro"/>
</dbReference>
<reference evidence="11" key="1">
    <citation type="submission" date="2018-12" db="EMBL/GenBank/DDBJ databases">
        <title>Tengunoibacter tsumagoiensis gen. nov., sp. nov., Dictyobacter kobayashii sp. nov., D. alpinus sp. nov., and D. joshuensis sp. nov. and description of Dictyobacteraceae fam. nov. within the order Ktedonobacterales isolated from Tengu-no-mugimeshi.</title>
        <authorList>
            <person name="Wang C.M."/>
            <person name="Zheng Y."/>
            <person name="Sakai Y."/>
            <person name="Toyoda A."/>
            <person name="Minakuchi Y."/>
            <person name="Abe K."/>
            <person name="Yokota A."/>
            <person name="Yabe S."/>
        </authorList>
    </citation>
    <scope>NUCLEOTIDE SEQUENCE [LARGE SCALE GENOMIC DNA]</scope>
    <source>
        <strain evidence="11">Uno3</strain>
    </source>
</reference>
<dbReference type="CDD" id="cd08953">
    <property type="entry name" value="KR_2_SDR_x"/>
    <property type="match status" value="1"/>
</dbReference>
<dbReference type="SMART" id="SM00825">
    <property type="entry name" value="PKS_KS"/>
    <property type="match status" value="1"/>
</dbReference>
<dbReference type="InterPro" id="IPR014043">
    <property type="entry name" value="Acyl_transferase_dom"/>
</dbReference>
<dbReference type="Gene3D" id="3.30.70.3290">
    <property type="match status" value="1"/>
</dbReference>
<evidence type="ECO:0000256" key="3">
    <source>
        <dbReference type="ARBA" id="ARBA00022679"/>
    </source>
</evidence>
<evidence type="ECO:0000313" key="10">
    <source>
        <dbReference type="EMBL" id="GCE15724.1"/>
    </source>
</evidence>
<dbReference type="InterPro" id="IPR014030">
    <property type="entry name" value="Ketoacyl_synth_N"/>
</dbReference>
<dbReference type="InterPro" id="IPR057326">
    <property type="entry name" value="KR_dom"/>
</dbReference>
<sequence>MSERKKTLPPEMQVAVIGIAGRFPGAQNVQEFWHNLSQGIESITFFSPETLPIWKMQPDLLKDPNFVAAKGVIQQPEYFDAAFFGYSQREVEVMDPQMRLFHECVWEALEDAGYNPEGKNGSVGLFAGASANVYWQGISLLSRSSSAGEQFAALSYTDKDFMNAQVAYKLNLNGPGVTVDSACSTSLVAIHLACRSILTGECSMAIAGGVSVPVPSPAGYLYQEGMILSPDGHCRAFDEHATGTVPGEGVGVVVVKSLKRALADGDHIYAVIRGSAINNDGNRKIGFTAPSIEGQTDVIRAAHRMSMVEPESISYVEAHGTGTVLGDPIEIAALTAAFQTEKRGYCQIGSVKSNVGHLDAASGVAGFIKTVLALQQQQIPPSLHYEQPNPQIDFAHSPFVVATRLQPWLTEGGPRRAGVSSFGIGGTNAHVILEEAPPRSASGPSRPWQLLPLSARTETALPQVITRLKQHLETHPELVLADVAHTLQVGRAHFSHRRALVCSSVAEAMAALDEALHTPEQPRKRPQKTPTIAFLFPGQGSQYVNMGRELYEQEAVFRAVMDDCFVRAEAYGLPELKAVLYPAQESLEAQERLTRTELAQPALFSVEYALAQLMSSWGLRPHSLLGHSLGEYVAACLAGVLTLEDALRLVIRRGHLMGQAQPGVMVSVSLSEGELQPYLQGQLSLAASNAPALCVVAGSASEIEALEERLQQDGRRFRRLQTSHAFHSVLMEPILASFEQEVRQVTLSEPRLPYLSNLTGGWMQAQEATSVRYWVQHVRQTVRFGQGIDQLFENEDTILIEVGPGTTLSTFARKSQRATRESVIVSLLRHPQDQQPESACLLKGIGRLWEAGVDLEWSKLLRSEQRQRLSLPTYPFERQRFWLDETLVESAFLAERRLGPTSPAAITHASTQKTYFYLPTWERQPQLQQIHSQQPRSHATYLFFQDDDGITAALAERLQGDGCTIITVTKGSAYTNQLASSAHLFSIDPEQEEHFQRLIDDISGTIDTIIYGWGLEHSFAHEDRPVHMQTSGYSGLLSLARAVARKQAGSTHITILSQSIFEVIGTENLRPEQALLLGPHKIIPQEYKNITCSMIDLALSQEDALLLDQLAAEVVYGRVEGIIALRGKYRWTQTFCPFQPGENDASLLKSRGTYVITGGLGAIGLTFAATLARTSQANLVLISRSHFPDRSTWDEWLASHAEDDKTSQTIRTLIALEQSGSTLLIRQADVADREAMKKVIADVLSNFQCINGVIHCAGVADGALIQGRTQAWEQRILSAKVQGTLLLDELLQDVAVDFVLLCSALSAVVAPIGQVGYVSANSFLDAFAQYKCRQSSTRWLSIGWDTWRDAGMAVVSDALLKASVSHADYQARLEEQTGYGISNEEGASIFLRTLPLSIPYILTTRAELAQKFDENRALAQLYAQQTSVQSLGAPLQTIETVVEIERVIHDIWTKFIEIDARDQHSNWFDLGASSLDIIQVASMINAALGTDVTVPDLFTFSTIQALADFIYHKNGKPEAVSVQENREERLDAGKSRLKNRLERTKRK</sequence>
<evidence type="ECO:0000256" key="1">
    <source>
        <dbReference type="ARBA" id="ARBA00022450"/>
    </source>
</evidence>
<dbReference type="PANTHER" id="PTHR43775:SF51">
    <property type="entry name" value="INACTIVE PHENOLPHTHIOCEROL SYNTHESIS POLYKETIDE SYNTHASE TYPE I PKS1-RELATED"/>
    <property type="match status" value="1"/>
</dbReference>
<dbReference type="InterPro" id="IPR013968">
    <property type="entry name" value="PKS_KR"/>
</dbReference>
<dbReference type="InterPro" id="IPR009081">
    <property type="entry name" value="PP-bd_ACP"/>
</dbReference>
<dbReference type="PANTHER" id="PTHR43775">
    <property type="entry name" value="FATTY ACID SYNTHASE"/>
    <property type="match status" value="1"/>
</dbReference>
<dbReference type="Pfam" id="PF00698">
    <property type="entry name" value="Acyl_transf_1"/>
    <property type="match status" value="1"/>
</dbReference>
<dbReference type="Gene3D" id="3.40.366.10">
    <property type="entry name" value="Malonyl-Coenzyme A Acyl Carrier Protein, domain 2"/>
    <property type="match status" value="1"/>
</dbReference>
<dbReference type="SMART" id="SM00827">
    <property type="entry name" value="PKS_AT"/>
    <property type="match status" value="1"/>
</dbReference>
<dbReference type="PROSITE" id="PS00012">
    <property type="entry name" value="PHOSPHOPANTETHEINE"/>
    <property type="match status" value="1"/>
</dbReference>
<organism evidence="10 11">
    <name type="scientific">Tengunoibacter tsumagoiensis</name>
    <dbReference type="NCBI Taxonomy" id="2014871"/>
    <lineage>
        <taxon>Bacteria</taxon>
        <taxon>Bacillati</taxon>
        <taxon>Chloroflexota</taxon>
        <taxon>Ktedonobacteria</taxon>
        <taxon>Ktedonobacterales</taxon>
        <taxon>Dictyobacteraceae</taxon>
        <taxon>Tengunoibacter</taxon>
    </lineage>
</organism>
<dbReference type="OrthoDB" id="139272at2"/>
<dbReference type="InterPro" id="IPR050091">
    <property type="entry name" value="PKS_NRPS_Biosynth_Enz"/>
</dbReference>
<feature type="region of interest" description="Disordered" evidence="7">
    <location>
        <begin position="1522"/>
        <end position="1547"/>
    </location>
</feature>
<keyword evidence="4" id="KW-0276">Fatty acid metabolism</keyword>
<proteinExistence type="predicted"/>
<dbReference type="Pfam" id="PF02801">
    <property type="entry name" value="Ketoacyl-synt_C"/>
    <property type="match status" value="1"/>
</dbReference>
<dbReference type="Gene3D" id="3.30.70.250">
    <property type="entry name" value="Malonyl-CoA ACP transacylase, ACP-binding"/>
    <property type="match status" value="1"/>
</dbReference>
<dbReference type="InterPro" id="IPR036291">
    <property type="entry name" value="NAD(P)-bd_dom_sf"/>
</dbReference>
<keyword evidence="3" id="KW-0808">Transferase</keyword>
<dbReference type="CDD" id="cd00833">
    <property type="entry name" value="PKS"/>
    <property type="match status" value="1"/>
</dbReference>
<evidence type="ECO:0000256" key="5">
    <source>
        <dbReference type="ARBA" id="ARBA00023098"/>
    </source>
</evidence>
<name>A0A402A965_9CHLR</name>
<dbReference type="PROSITE" id="PS50075">
    <property type="entry name" value="CARRIER"/>
    <property type="match status" value="1"/>
</dbReference>
<dbReference type="InterPro" id="IPR006162">
    <property type="entry name" value="Ppantetheine_attach_site"/>
</dbReference>
<dbReference type="Pfam" id="PF21394">
    <property type="entry name" value="Beta-ketacyl_N"/>
    <property type="match status" value="1"/>
</dbReference>
<dbReference type="InterPro" id="IPR020841">
    <property type="entry name" value="PKS_Beta-ketoAc_synthase_dom"/>
</dbReference>
<dbReference type="Proteomes" id="UP000287352">
    <property type="component" value="Unassembled WGS sequence"/>
</dbReference>
<keyword evidence="6" id="KW-0511">Multifunctional enzyme</keyword>
<dbReference type="GO" id="GO:0006633">
    <property type="term" value="P:fatty acid biosynthetic process"/>
    <property type="evidence" value="ECO:0007669"/>
    <property type="project" value="TreeGrafter"/>
</dbReference>
<dbReference type="InterPro" id="IPR036736">
    <property type="entry name" value="ACP-like_sf"/>
</dbReference>
<dbReference type="Pfam" id="PF08659">
    <property type="entry name" value="KR"/>
    <property type="match status" value="1"/>
</dbReference>
<dbReference type="RefSeq" id="WP_126583146.1">
    <property type="nucleotide sequence ID" value="NZ_BIFR01000002.1"/>
</dbReference>
<dbReference type="InterPro" id="IPR016036">
    <property type="entry name" value="Malonyl_transacylase_ACP-bd"/>
</dbReference>
<dbReference type="SUPFAM" id="SSF52151">
    <property type="entry name" value="FabD/lysophospholipase-like"/>
    <property type="match status" value="1"/>
</dbReference>
<dbReference type="FunFam" id="3.40.47.10:FF:000042">
    <property type="entry name" value="Polyketide synthase Pks13"/>
    <property type="match status" value="1"/>
</dbReference>
<evidence type="ECO:0000259" key="9">
    <source>
        <dbReference type="PROSITE" id="PS52004"/>
    </source>
</evidence>
<dbReference type="Pfam" id="PF22621">
    <property type="entry name" value="CurL-like_PKS_C"/>
    <property type="match status" value="1"/>
</dbReference>
<dbReference type="PROSITE" id="PS52004">
    <property type="entry name" value="KS3_2"/>
    <property type="match status" value="1"/>
</dbReference>
<protein>
    <submittedName>
        <fullName evidence="10">Polyketide synthase</fullName>
    </submittedName>
</protein>
<dbReference type="SMART" id="SM00822">
    <property type="entry name" value="PKS_KR"/>
    <property type="match status" value="1"/>
</dbReference>
<dbReference type="SUPFAM" id="SSF55048">
    <property type="entry name" value="Probable ACP-binding domain of malonyl-CoA ACP transacylase"/>
    <property type="match status" value="1"/>
</dbReference>